<comment type="caution">
    <text evidence="2">The sequence shown here is derived from an EMBL/GenBank/DDBJ whole genome shotgun (WGS) entry which is preliminary data.</text>
</comment>
<protein>
    <recommendedName>
        <fullName evidence="1">DUF6830 domain-containing protein</fullName>
    </recommendedName>
</protein>
<evidence type="ECO:0000313" key="2">
    <source>
        <dbReference type="EMBL" id="KAG1886402.1"/>
    </source>
</evidence>
<dbReference type="GeneID" id="64672340"/>
<name>A0AAD4DNJ9_9AGAM</name>
<evidence type="ECO:0000313" key="3">
    <source>
        <dbReference type="Proteomes" id="UP001195769"/>
    </source>
</evidence>
<accession>A0AAD4DNJ9</accession>
<gene>
    <name evidence="2" type="ORF">F5891DRAFT_988971</name>
</gene>
<reference evidence="2" key="1">
    <citation type="journal article" date="2020" name="New Phytol.">
        <title>Comparative genomics reveals dynamic genome evolution in host specialist ectomycorrhizal fungi.</title>
        <authorList>
            <person name="Lofgren L.A."/>
            <person name="Nguyen N.H."/>
            <person name="Vilgalys R."/>
            <person name="Ruytinx J."/>
            <person name="Liao H.L."/>
            <person name="Branco S."/>
            <person name="Kuo A."/>
            <person name="LaButti K."/>
            <person name="Lipzen A."/>
            <person name="Andreopoulos W."/>
            <person name="Pangilinan J."/>
            <person name="Riley R."/>
            <person name="Hundley H."/>
            <person name="Na H."/>
            <person name="Barry K."/>
            <person name="Grigoriev I.V."/>
            <person name="Stajich J.E."/>
            <person name="Kennedy P.G."/>
        </authorList>
    </citation>
    <scope>NUCLEOTIDE SEQUENCE</scope>
    <source>
        <strain evidence="2">FC203</strain>
    </source>
</reference>
<proteinExistence type="predicted"/>
<dbReference type="InterPro" id="IPR049233">
    <property type="entry name" value="DUF6830"/>
</dbReference>
<evidence type="ECO:0000259" key="1">
    <source>
        <dbReference type="Pfam" id="PF20722"/>
    </source>
</evidence>
<organism evidence="2 3">
    <name type="scientific">Suillus fuscotomentosus</name>
    <dbReference type="NCBI Taxonomy" id="1912939"/>
    <lineage>
        <taxon>Eukaryota</taxon>
        <taxon>Fungi</taxon>
        <taxon>Dikarya</taxon>
        <taxon>Basidiomycota</taxon>
        <taxon>Agaricomycotina</taxon>
        <taxon>Agaricomycetes</taxon>
        <taxon>Agaricomycetidae</taxon>
        <taxon>Boletales</taxon>
        <taxon>Suillineae</taxon>
        <taxon>Suillaceae</taxon>
        <taxon>Suillus</taxon>
    </lineage>
</organism>
<dbReference type="RefSeq" id="XP_041216614.1">
    <property type="nucleotide sequence ID" value="XM_041378042.1"/>
</dbReference>
<dbReference type="EMBL" id="JABBWK010000264">
    <property type="protein sequence ID" value="KAG1886402.1"/>
    <property type="molecule type" value="Genomic_DNA"/>
</dbReference>
<keyword evidence="3" id="KW-1185">Reference proteome</keyword>
<dbReference type="AlphaFoldDB" id="A0AAD4DNJ9"/>
<feature type="domain" description="DUF6830" evidence="1">
    <location>
        <begin position="54"/>
        <end position="107"/>
    </location>
</feature>
<dbReference type="Pfam" id="PF20722">
    <property type="entry name" value="DUF6830"/>
    <property type="match status" value="1"/>
</dbReference>
<dbReference type="Proteomes" id="UP001195769">
    <property type="component" value="Unassembled WGS sequence"/>
</dbReference>
<sequence length="208" mass="23269">MSIAEQLQSQMHTVIAEYGDNLDDEINNEKGADEVGNVLAIISDLWGTEHALSNFFKKAQLSSLSITAPRSLCTFVIGSTAIHLNFDSSLQCQAIDNVAEKFCLPDFLSFKHLDIWFKNLAYFILIWNSVRVHCRSCSLVFIEFIVLDLKVDSYLGLYLTTKGAGCQPPDRIQKVSETIRVEVKMTMSVPHQITMKASVQGSEQFGKV</sequence>